<keyword evidence="1" id="KW-0472">Membrane</keyword>
<dbReference type="InterPro" id="IPR012444">
    <property type="entry name" value="DUF1647"/>
</dbReference>
<proteinExistence type="predicted"/>
<keyword evidence="1" id="KW-0812">Transmembrane</keyword>
<dbReference type="EMBL" id="JAODUO010000067">
    <property type="protein sequence ID" value="KAK2190813.1"/>
    <property type="molecule type" value="Genomic_DNA"/>
</dbReference>
<dbReference type="SUPFAM" id="SSF53448">
    <property type="entry name" value="Nucleotide-diphospho-sugar transferases"/>
    <property type="match status" value="1"/>
</dbReference>
<dbReference type="Pfam" id="PF07801">
    <property type="entry name" value="DUF1647"/>
    <property type="match status" value="1"/>
</dbReference>
<reference evidence="2" key="1">
    <citation type="journal article" date="2023" name="Mol. Biol. Evol.">
        <title>Third-Generation Sequencing Reveals the Adaptive Role of the Epigenome in Three Deep-Sea Polychaetes.</title>
        <authorList>
            <person name="Perez M."/>
            <person name="Aroh O."/>
            <person name="Sun Y."/>
            <person name="Lan Y."/>
            <person name="Juniper S.K."/>
            <person name="Young C.R."/>
            <person name="Angers B."/>
            <person name="Qian P.Y."/>
        </authorList>
    </citation>
    <scope>NUCLEOTIDE SEQUENCE</scope>
    <source>
        <strain evidence="2">R07B-5</strain>
    </source>
</reference>
<organism evidence="2 3">
    <name type="scientific">Ridgeia piscesae</name>
    <name type="common">Tubeworm</name>
    <dbReference type="NCBI Taxonomy" id="27915"/>
    <lineage>
        <taxon>Eukaryota</taxon>
        <taxon>Metazoa</taxon>
        <taxon>Spiralia</taxon>
        <taxon>Lophotrochozoa</taxon>
        <taxon>Annelida</taxon>
        <taxon>Polychaeta</taxon>
        <taxon>Sedentaria</taxon>
        <taxon>Canalipalpata</taxon>
        <taxon>Sabellida</taxon>
        <taxon>Siboglinidae</taxon>
        <taxon>Ridgeia</taxon>
    </lineage>
</organism>
<dbReference type="PANTHER" id="PTHR31389:SF4">
    <property type="entry name" value="LD39211P"/>
    <property type="match status" value="1"/>
</dbReference>
<feature type="transmembrane region" description="Helical" evidence="1">
    <location>
        <begin position="38"/>
        <end position="58"/>
    </location>
</feature>
<comment type="caution">
    <text evidence="2">The sequence shown here is derived from an EMBL/GenBank/DDBJ whole genome shotgun (WGS) entry which is preliminary data.</text>
</comment>
<keyword evidence="1" id="KW-1133">Transmembrane helix</keyword>
<dbReference type="InterPro" id="IPR029044">
    <property type="entry name" value="Nucleotide-diphossugar_trans"/>
</dbReference>
<protein>
    <submittedName>
        <fullName evidence="2">Uncharacterized protein</fullName>
    </submittedName>
</protein>
<evidence type="ECO:0000313" key="2">
    <source>
        <dbReference type="EMBL" id="KAK2190813.1"/>
    </source>
</evidence>
<evidence type="ECO:0000313" key="3">
    <source>
        <dbReference type="Proteomes" id="UP001209878"/>
    </source>
</evidence>
<evidence type="ECO:0000256" key="1">
    <source>
        <dbReference type="SAM" id="Phobius"/>
    </source>
</evidence>
<dbReference type="Proteomes" id="UP001209878">
    <property type="component" value="Unassembled WGS sequence"/>
</dbReference>
<sequence length="379" mass="42831">MVALIAARLEASQRSRDDVQLNRVAMVGTRGILSVKRISYVGVGAVVVVAILVLLNVWQGDVSVRWKEPVTRTTKRRLQFQPPFVYTSPATSVVGKPFNVSMKTVQSLHLEPKSYTTLTAANAERIVVVTGASSNHFVESKAMIKSVQKYMPDRPIIYYDLGLTKSQASEVRSWCSVKLRKFGNSAYPTYVTKHLRCYAFKLLIIEEILREFPGLMWLDASVRLVGSNFSAAFAKAVENDGFEIINMGKNAIFTVTHPALYEFLPTNVQRLKHTHIMASGFMLIYNTYATFSNILRWMYLCALDARCAEPTKSLHCDFANGNRREKWANCHRYDQSIVNLLAVNLWNFDTNSYHVDGLPFEIHRGKGRVTVTVRKCGFV</sequence>
<keyword evidence="3" id="KW-1185">Reference proteome</keyword>
<accession>A0AAD9P9W2</accession>
<gene>
    <name evidence="2" type="ORF">NP493_67g02019</name>
</gene>
<dbReference type="AlphaFoldDB" id="A0AAD9P9W2"/>
<name>A0AAD9P9W2_RIDPI</name>
<dbReference type="PANTHER" id="PTHR31389">
    <property type="entry name" value="LD39211P"/>
    <property type="match status" value="1"/>
</dbReference>